<keyword evidence="2" id="KW-1185">Reference proteome</keyword>
<reference evidence="1" key="1">
    <citation type="journal article" date="2020" name="Phytopathology">
        <title>Genome Sequence Resources of Colletotrichum truncatum, C. plurivorum, C. musicola, and C. sojae: Four Species Pathogenic to Soybean (Glycine max).</title>
        <authorList>
            <person name="Rogerio F."/>
            <person name="Boufleur T.R."/>
            <person name="Ciampi-Guillardi M."/>
            <person name="Sukno S.A."/>
            <person name="Thon M.R."/>
            <person name="Massola Junior N.S."/>
            <person name="Baroncelli R."/>
        </authorList>
    </citation>
    <scope>NUCLEOTIDE SEQUENCE</scope>
    <source>
        <strain evidence="1">LFN0074</strain>
    </source>
</reference>
<dbReference type="Proteomes" id="UP000639643">
    <property type="component" value="Unassembled WGS sequence"/>
</dbReference>
<dbReference type="EMBL" id="WIGM01000210">
    <property type="protein sequence ID" value="KAF6833774.1"/>
    <property type="molecule type" value="Genomic_DNA"/>
</dbReference>
<organism evidence="1 2">
    <name type="scientific">Colletotrichum musicola</name>
    <dbReference type="NCBI Taxonomy" id="2175873"/>
    <lineage>
        <taxon>Eukaryota</taxon>
        <taxon>Fungi</taxon>
        <taxon>Dikarya</taxon>
        <taxon>Ascomycota</taxon>
        <taxon>Pezizomycotina</taxon>
        <taxon>Sordariomycetes</taxon>
        <taxon>Hypocreomycetidae</taxon>
        <taxon>Glomerellales</taxon>
        <taxon>Glomerellaceae</taxon>
        <taxon>Colletotrichum</taxon>
        <taxon>Colletotrichum orchidearum species complex</taxon>
    </lineage>
</organism>
<dbReference type="Gene3D" id="3.40.640.10">
    <property type="entry name" value="Type I PLP-dependent aspartate aminotransferase-like (Major domain)"/>
    <property type="match status" value="1"/>
</dbReference>
<name>A0A8H6KLJ8_9PEZI</name>
<evidence type="ECO:0000313" key="1">
    <source>
        <dbReference type="EMBL" id="KAF6833774.1"/>
    </source>
</evidence>
<comment type="caution">
    <text evidence="1">The sequence shown here is derived from an EMBL/GenBank/DDBJ whole genome shotgun (WGS) entry which is preliminary data.</text>
</comment>
<sequence>MMPGGMPCLRCTGHGHLDVVKATHGHAGELDHLFSGFASPPDISRLCASIATSLWQSLPEHFLNINGESNEIAIKTAKIFTSNLESLS</sequence>
<proteinExistence type="predicted"/>
<accession>A0A8H6KLJ8</accession>
<dbReference type="AlphaFoldDB" id="A0A8H6KLJ8"/>
<dbReference type="OrthoDB" id="10261433at2759"/>
<gene>
    <name evidence="1" type="ORF">CMUS01_06433</name>
</gene>
<dbReference type="InterPro" id="IPR015421">
    <property type="entry name" value="PyrdxlP-dep_Trfase_major"/>
</dbReference>
<protein>
    <submittedName>
        <fullName evidence="1">2,2-dialkylglycine decarboxylase 1</fullName>
    </submittedName>
</protein>
<evidence type="ECO:0000313" key="2">
    <source>
        <dbReference type="Proteomes" id="UP000639643"/>
    </source>
</evidence>